<proteinExistence type="predicted"/>
<dbReference type="AlphaFoldDB" id="A0A934JRK2"/>
<sequence>MLTISDSTGKTVFHYDLLNRNSDKVLPEPPRVSWRLGLLSPSHRSWGLDLGVSRSGLLVRELEDANIEAVCPCRDKRLRSE</sequence>
<dbReference type="RefSeq" id="WP_337309308.1">
    <property type="nucleotide sequence ID" value="NZ_JAEKNS010000037.1"/>
</dbReference>
<dbReference type="Proteomes" id="UP000606991">
    <property type="component" value="Unassembled WGS sequence"/>
</dbReference>
<evidence type="ECO:0000313" key="1">
    <source>
        <dbReference type="EMBL" id="MBJ7593742.1"/>
    </source>
</evidence>
<organism evidence="1 2">
    <name type="scientific">Candidatus Aeolococcus gillhamiae</name>
    <dbReference type="NCBI Taxonomy" id="3127015"/>
    <lineage>
        <taxon>Bacteria</taxon>
        <taxon>Bacillati</taxon>
        <taxon>Candidatus Dormiibacterota</taxon>
        <taxon>Candidatus Dormibacteria</taxon>
        <taxon>Candidatus Aeolococcales</taxon>
        <taxon>Candidatus Aeolococcaceae</taxon>
        <taxon>Candidatus Aeolococcus</taxon>
    </lineage>
</organism>
<gene>
    <name evidence="1" type="ORF">JF886_02590</name>
</gene>
<dbReference type="EMBL" id="JAEKNS010000037">
    <property type="protein sequence ID" value="MBJ7593742.1"/>
    <property type="molecule type" value="Genomic_DNA"/>
</dbReference>
<evidence type="ECO:0000313" key="2">
    <source>
        <dbReference type="Proteomes" id="UP000606991"/>
    </source>
</evidence>
<comment type="caution">
    <text evidence="1">The sequence shown here is derived from an EMBL/GenBank/DDBJ whole genome shotgun (WGS) entry which is preliminary data.</text>
</comment>
<reference evidence="1 2" key="1">
    <citation type="submission" date="2020-10" db="EMBL/GenBank/DDBJ databases">
        <title>Ca. Dormibacterota MAGs.</title>
        <authorList>
            <person name="Montgomery K."/>
        </authorList>
    </citation>
    <scope>NUCLEOTIDE SEQUENCE [LARGE SCALE GENOMIC DNA]</scope>
    <source>
        <strain evidence="1">SC8812_S17_18</strain>
    </source>
</reference>
<name>A0A934JRK2_9BACT</name>
<accession>A0A934JRK2</accession>
<protein>
    <submittedName>
        <fullName evidence="1">Uncharacterized protein</fullName>
    </submittedName>
</protein>